<keyword evidence="1" id="KW-0472">Membrane</keyword>
<reference evidence="2 3" key="1">
    <citation type="submission" date="2020-12" db="EMBL/GenBank/DDBJ databases">
        <title>Metabolic potential, ecology and presence of endohyphal bacteria is reflected in genomic diversity of Mucoromycotina.</title>
        <authorList>
            <person name="Muszewska A."/>
            <person name="Okrasinska A."/>
            <person name="Steczkiewicz K."/>
            <person name="Drgas O."/>
            <person name="Orlowska M."/>
            <person name="Perlinska-Lenart U."/>
            <person name="Aleksandrzak-Piekarczyk T."/>
            <person name="Szatraj K."/>
            <person name="Zielenkiewicz U."/>
            <person name="Pilsyk S."/>
            <person name="Malc E."/>
            <person name="Mieczkowski P."/>
            <person name="Kruszewska J.S."/>
            <person name="Biernat P."/>
            <person name="Pawlowska J."/>
        </authorList>
    </citation>
    <scope>NUCLEOTIDE SEQUENCE [LARGE SCALE GENOMIC DNA]</scope>
    <source>
        <strain evidence="2 3">CBS 142.35</strain>
    </source>
</reference>
<name>A0A8H7SAV0_9FUNG</name>
<dbReference type="GO" id="GO:0016020">
    <property type="term" value="C:membrane"/>
    <property type="evidence" value="ECO:0007669"/>
    <property type="project" value="TreeGrafter"/>
</dbReference>
<evidence type="ECO:0000313" key="2">
    <source>
        <dbReference type="EMBL" id="KAG2225806.1"/>
    </source>
</evidence>
<evidence type="ECO:0000313" key="3">
    <source>
        <dbReference type="Proteomes" id="UP000646827"/>
    </source>
</evidence>
<feature type="transmembrane region" description="Helical" evidence="1">
    <location>
        <begin position="49"/>
        <end position="68"/>
    </location>
</feature>
<feature type="transmembrane region" description="Helical" evidence="1">
    <location>
        <begin position="92"/>
        <end position="109"/>
    </location>
</feature>
<dbReference type="OrthoDB" id="286734at2759"/>
<keyword evidence="1" id="KW-0812">Transmembrane</keyword>
<comment type="caution">
    <text evidence="2">The sequence shown here is derived from an EMBL/GenBank/DDBJ whole genome shotgun (WGS) entry which is preliminary data.</text>
</comment>
<sequence length="252" mass="28701">MDHFFESVAARMGDQISGDHLKLVICVITSLPLAVVYRTLPPKSPTIRHLFSIFHAITTMVFVLKFYTDALHIGLTGLFTYVFMKYYRGKRIAYINFIFVMISLSICHLDRKINGLEGSSKLDYSAPLMVAIIKFSSFGFNVTDGRKTATSGTTTINAYNERMKIAKYPSLIEYFGWICFFGGFFMVGPTSEYMDYYRFTNTFSFSKEKYMSPYIPALRHIIVGIGSAAIVVLVGDKFSYTRMLEDSFLNLQ</sequence>
<gene>
    <name evidence="2" type="ORF">INT45_007050</name>
</gene>
<dbReference type="Proteomes" id="UP000646827">
    <property type="component" value="Unassembled WGS sequence"/>
</dbReference>
<dbReference type="EMBL" id="JAEPRB010000023">
    <property type="protein sequence ID" value="KAG2225806.1"/>
    <property type="molecule type" value="Genomic_DNA"/>
</dbReference>
<dbReference type="InterPro" id="IPR049941">
    <property type="entry name" value="LPLAT_7/PORCN-like"/>
</dbReference>
<feature type="transmembrane region" description="Helical" evidence="1">
    <location>
        <begin position="171"/>
        <end position="191"/>
    </location>
</feature>
<dbReference type="GO" id="GO:0030258">
    <property type="term" value="P:lipid modification"/>
    <property type="evidence" value="ECO:0007669"/>
    <property type="project" value="TreeGrafter"/>
</dbReference>
<accession>A0A8H7SAV0</accession>
<organism evidence="2 3">
    <name type="scientific">Circinella minor</name>
    <dbReference type="NCBI Taxonomy" id="1195481"/>
    <lineage>
        <taxon>Eukaryota</taxon>
        <taxon>Fungi</taxon>
        <taxon>Fungi incertae sedis</taxon>
        <taxon>Mucoromycota</taxon>
        <taxon>Mucoromycotina</taxon>
        <taxon>Mucoromycetes</taxon>
        <taxon>Mucorales</taxon>
        <taxon>Lichtheimiaceae</taxon>
        <taxon>Circinella</taxon>
    </lineage>
</organism>
<keyword evidence="1" id="KW-1133">Transmembrane helix</keyword>
<protein>
    <submittedName>
        <fullName evidence="2">Uncharacterized protein</fullName>
    </submittedName>
</protein>
<keyword evidence="3" id="KW-1185">Reference proteome</keyword>
<dbReference type="PANTHER" id="PTHR13906:SF4">
    <property type="entry name" value="LYSOPHOSPHOLIPID ACYLTRANSFERASE 6"/>
    <property type="match status" value="1"/>
</dbReference>
<dbReference type="AlphaFoldDB" id="A0A8H7SAV0"/>
<dbReference type="GO" id="GO:0016746">
    <property type="term" value="F:acyltransferase activity"/>
    <property type="evidence" value="ECO:0007669"/>
    <property type="project" value="TreeGrafter"/>
</dbReference>
<feature type="transmembrane region" description="Helical" evidence="1">
    <location>
        <begin position="20"/>
        <end position="37"/>
    </location>
</feature>
<feature type="transmembrane region" description="Helical" evidence="1">
    <location>
        <begin position="211"/>
        <end position="234"/>
    </location>
</feature>
<evidence type="ECO:0000256" key="1">
    <source>
        <dbReference type="SAM" id="Phobius"/>
    </source>
</evidence>
<dbReference type="PANTHER" id="PTHR13906">
    <property type="entry name" value="PORCUPINE"/>
    <property type="match status" value="1"/>
</dbReference>
<proteinExistence type="predicted"/>